<keyword evidence="7" id="KW-0012">Acyltransferase</keyword>
<dbReference type="SMART" id="SM00823">
    <property type="entry name" value="PKS_PP"/>
    <property type="match status" value="1"/>
</dbReference>
<keyword evidence="5" id="KW-0045">Antibiotic biosynthesis</keyword>
<dbReference type="InterPro" id="IPR015083">
    <property type="entry name" value="NorB/c/GfsB-D-like_docking"/>
</dbReference>
<dbReference type="PANTHER" id="PTHR43775">
    <property type="entry name" value="FATTY ACID SYNTHASE"/>
    <property type="match status" value="1"/>
</dbReference>
<dbReference type="InterPro" id="IPR018201">
    <property type="entry name" value="Ketoacyl_synth_AS"/>
</dbReference>
<dbReference type="InterPro" id="IPR016035">
    <property type="entry name" value="Acyl_Trfase/lysoPLipase"/>
</dbReference>
<evidence type="ECO:0000313" key="10">
    <source>
        <dbReference type="EMBL" id="MBO4165454.1"/>
    </source>
</evidence>
<comment type="cofactor">
    <cofactor evidence="1">
        <name>pantetheine 4'-phosphate</name>
        <dbReference type="ChEBI" id="CHEBI:47942"/>
    </cofactor>
</comment>
<protein>
    <submittedName>
        <fullName evidence="10">Type I polyketide synthase</fullName>
    </submittedName>
</protein>
<dbReference type="Pfam" id="PF00698">
    <property type="entry name" value="Acyl_transf_1"/>
    <property type="match status" value="1"/>
</dbReference>
<evidence type="ECO:0000259" key="8">
    <source>
        <dbReference type="PROSITE" id="PS50075"/>
    </source>
</evidence>
<gene>
    <name evidence="10" type="ORF">JQN83_32350</name>
</gene>
<evidence type="ECO:0000256" key="2">
    <source>
        <dbReference type="ARBA" id="ARBA00022450"/>
    </source>
</evidence>
<evidence type="ECO:0000256" key="1">
    <source>
        <dbReference type="ARBA" id="ARBA00001957"/>
    </source>
</evidence>
<keyword evidence="11" id="KW-1185">Reference proteome</keyword>
<dbReference type="Pfam" id="PF00109">
    <property type="entry name" value="ketoacyl-synt"/>
    <property type="match status" value="1"/>
</dbReference>
<keyword evidence="2" id="KW-0596">Phosphopantetheine</keyword>
<dbReference type="InterPro" id="IPR016036">
    <property type="entry name" value="Malonyl_transacylase_ACP-bd"/>
</dbReference>
<dbReference type="Gene3D" id="1.10.1200.10">
    <property type="entry name" value="ACP-like"/>
    <property type="match status" value="1"/>
</dbReference>
<proteinExistence type="predicted"/>
<dbReference type="SUPFAM" id="SSF55048">
    <property type="entry name" value="Probable ACP-binding domain of malonyl-CoA ACP transacylase"/>
    <property type="match status" value="1"/>
</dbReference>
<dbReference type="Pfam" id="PF00550">
    <property type="entry name" value="PP-binding"/>
    <property type="match status" value="1"/>
</dbReference>
<dbReference type="InterPro" id="IPR014030">
    <property type="entry name" value="Ketoacyl_synth_N"/>
</dbReference>
<dbReference type="Gene3D" id="3.40.47.10">
    <property type="match status" value="1"/>
</dbReference>
<dbReference type="InterPro" id="IPR016039">
    <property type="entry name" value="Thiolase-like"/>
</dbReference>
<keyword evidence="6" id="KW-0511">Multifunctional enzyme</keyword>
<dbReference type="InterPro" id="IPR020841">
    <property type="entry name" value="PKS_Beta-ketoAc_synthase_dom"/>
</dbReference>
<dbReference type="CDD" id="cd00833">
    <property type="entry name" value="PKS"/>
    <property type="match status" value="1"/>
</dbReference>
<dbReference type="SUPFAM" id="SSF47336">
    <property type="entry name" value="ACP-like"/>
    <property type="match status" value="1"/>
</dbReference>
<evidence type="ECO:0000256" key="3">
    <source>
        <dbReference type="ARBA" id="ARBA00022553"/>
    </source>
</evidence>
<evidence type="ECO:0000256" key="4">
    <source>
        <dbReference type="ARBA" id="ARBA00022679"/>
    </source>
</evidence>
<evidence type="ECO:0000259" key="9">
    <source>
        <dbReference type="PROSITE" id="PS52004"/>
    </source>
</evidence>
<dbReference type="InterPro" id="IPR036736">
    <property type="entry name" value="ACP-like_sf"/>
</dbReference>
<evidence type="ECO:0000256" key="6">
    <source>
        <dbReference type="ARBA" id="ARBA00023268"/>
    </source>
</evidence>
<dbReference type="Gene3D" id="3.40.366.10">
    <property type="entry name" value="Malonyl-Coenzyme A Acyl Carrier Protein, domain 2"/>
    <property type="match status" value="1"/>
</dbReference>
<evidence type="ECO:0000256" key="5">
    <source>
        <dbReference type="ARBA" id="ARBA00023194"/>
    </source>
</evidence>
<dbReference type="PROSITE" id="PS52004">
    <property type="entry name" value="KS3_2"/>
    <property type="match status" value="1"/>
</dbReference>
<evidence type="ECO:0000313" key="11">
    <source>
        <dbReference type="Proteomes" id="UP000671399"/>
    </source>
</evidence>
<dbReference type="PROSITE" id="PS00606">
    <property type="entry name" value="KS3_1"/>
    <property type="match status" value="1"/>
</dbReference>
<dbReference type="RefSeq" id="WP_208570953.1">
    <property type="nucleotide sequence ID" value="NZ_JAGFWR010000046.1"/>
</dbReference>
<dbReference type="InterPro" id="IPR001227">
    <property type="entry name" value="Ac_transferase_dom_sf"/>
</dbReference>
<dbReference type="SMART" id="SM00827">
    <property type="entry name" value="PKS_AT"/>
    <property type="match status" value="1"/>
</dbReference>
<dbReference type="EMBL" id="JAGFWR010000046">
    <property type="protein sequence ID" value="MBO4165454.1"/>
    <property type="molecule type" value="Genomic_DNA"/>
</dbReference>
<feature type="domain" description="Ketosynthase family 3 (KS3)" evidence="9">
    <location>
        <begin position="34"/>
        <end position="460"/>
    </location>
</feature>
<dbReference type="Pfam" id="PF02801">
    <property type="entry name" value="Ketoacyl-synt_C"/>
    <property type="match status" value="1"/>
</dbReference>
<dbReference type="InterPro" id="IPR020806">
    <property type="entry name" value="PKS_PP-bd"/>
</dbReference>
<dbReference type="SMART" id="SM00825">
    <property type="entry name" value="PKS_KS"/>
    <property type="match status" value="1"/>
</dbReference>
<dbReference type="InterPro" id="IPR050091">
    <property type="entry name" value="PKS_NRPS_Biosynth_Enz"/>
</dbReference>
<dbReference type="Pfam" id="PF16197">
    <property type="entry name" value="KAsynt_C_assoc"/>
    <property type="match status" value="1"/>
</dbReference>
<dbReference type="PANTHER" id="PTHR43775:SF51">
    <property type="entry name" value="INACTIVE PHENOLPHTHIOCEROL SYNTHESIS POLYKETIDE SYNTHASE TYPE I PKS1-RELATED"/>
    <property type="match status" value="1"/>
</dbReference>
<name>A0ABS3VIJ0_9ACTN</name>
<dbReference type="Pfam" id="PF08990">
    <property type="entry name" value="Docking"/>
    <property type="match status" value="1"/>
</dbReference>
<dbReference type="PROSITE" id="PS50075">
    <property type="entry name" value="CARRIER"/>
    <property type="match status" value="1"/>
</dbReference>
<keyword evidence="3" id="KW-0597">Phosphoprotein</keyword>
<dbReference type="SUPFAM" id="SSF52151">
    <property type="entry name" value="FabD/lysophospholipase-like"/>
    <property type="match status" value="1"/>
</dbReference>
<reference evidence="10 11" key="1">
    <citation type="submission" date="2021-03" db="EMBL/GenBank/DDBJ databases">
        <authorList>
            <person name="Lee D.-H."/>
        </authorList>
    </citation>
    <scope>NUCLEOTIDE SEQUENCE [LARGE SCALE GENOMIC DNA]</scope>
    <source>
        <strain evidence="10 11">MMS20-R2-23</strain>
    </source>
</reference>
<dbReference type="InterPro" id="IPR014031">
    <property type="entry name" value="Ketoacyl_synth_C"/>
</dbReference>
<dbReference type="InterPro" id="IPR009081">
    <property type="entry name" value="PP-bd_ACP"/>
</dbReference>
<accession>A0ABS3VIJ0</accession>
<dbReference type="SUPFAM" id="SSF53901">
    <property type="entry name" value="Thiolase-like"/>
    <property type="match status" value="1"/>
</dbReference>
<dbReference type="InterPro" id="IPR014043">
    <property type="entry name" value="Acyl_transferase_dom"/>
</dbReference>
<feature type="domain" description="Carrier" evidence="8">
    <location>
        <begin position="963"/>
        <end position="1038"/>
    </location>
</feature>
<organism evidence="10 11">
    <name type="scientific">Micromonospora antibiotica</name>
    <dbReference type="NCBI Taxonomy" id="2807623"/>
    <lineage>
        <taxon>Bacteria</taxon>
        <taxon>Bacillati</taxon>
        <taxon>Actinomycetota</taxon>
        <taxon>Actinomycetes</taxon>
        <taxon>Micromonosporales</taxon>
        <taxon>Micromonosporaceae</taxon>
        <taxon>Micromonospora</taxon>
    </lineage>
</organism>
<sequence length="1040" mass="110029">MSGDEAKLLNYLKRMTIELRDAQERIRDLEESRHEPIALVGMSCQYPGGVQTPDELWDLVAGEVDAVAGFPTDRGWDLDGLYDPDPDTVGTSYAREGGFLYDAAEFDAGLFAITPREALSIDPQQRLLLEHAWQSIERGGVDPRSLRGSDTGVFVGVMYNDYGSRLMPAPEGFEGYVGNGSAASIASGRIAYSLGFEGPAITVDTACSSSLVAIHLACQSLRWGECSLALAGGVTVMATPGVFIEFSRQRGLSPGGRCRSFSAGADGAGWAEGVGVVMLERYSDALRNGHPVLGLIRGSAVNQDGASNGLTAPSGPAQERVIFNALADARLTPADLDAVEGHGTGTTLGDPIEVRALQAVYGAGRDAQRPLWLGSLKSNIGHSQAAAGVGGLIKMVQAMRNEVLPRTLHADPPTPHVDWSSGAVRLLREAVTWPVADRPRRVGISSFGISGTNAHLILEESPPPPAGEHGSAPVVTPDRPTAWPLSGNSPKALRDQARRLAAHLRRRPLRPVDVAYTLNRRPLFAHRAVLLGTDPAELLTGLDRLAGGSGSAQVVRGRPAPPGGRTLAMIFSGQGSQHVGMGRDLYPAFPAFAAALDAACAALDAHLPVALRDVLFAPAGTDLAALLDQTRFAQPAIFAVEVALFRLLERFGIRPQRLVGHSVGEFAAAHVAGVLTLADAATLVTARGRLMQELPAGGAMVAVQATEAEVTPMLVDRAAEVAVAAVNGPSSVVVAGDEAAVAEIEAAWAAQGRRTSRLRVSHAFHSPRMEPMLDEFRRVAASLTYRPPTVELVSTVTGRPVGPGELEDPQYWVAHARRPVRFADAVRALAAAEVTEYLEVGPDSVLSAVVTENLGVAGTTGAVLPLLRRDVDEPVAFLTGVANWYCRGGGVDWDALADGLAPTTVDLPTYAFQRKHYWLDAVAPMVATRRAPTPPDSLTDGSDEAEPSLAVTLLRLPAAERRATLLMALRGLAAEVMRLDRADDVAADVPLLELGFTSLMAIDLRNRAAAATGVDLPAALVYEHPTFEAIVDYVDTLITV</sequence>
<comment type="caution">
    <text evidence="10">The sequence shown here is derived from an EMBL/GenBank/DDBJ whole genome shotgun (WGS) entry which is preliminary data.</text>
</comment>
<dbReference type="InterPro" id="IPR032821">
    <property type="entry name" value="PKS_assoc"/>
</dbReference>
<evidence type="ECO:0000256" key="7">
    <source>
        <dbReference type="ARBA" id="ARBA00023315"/>
    </source>
</evidence>
<dbReference type="Gene3D" id="3.30.70.3290">
    <property type="match status" value="1"/>
</dbReference>
<keyword evidence="4" id="KW-0808">Transferase</keyword>
<dbReference type="Proteomes" id="UP000671399">
    <property type="component" value="Unassembled WGS sequence"/>
</dbReference>